<dbReference type="Pfam" id="PF01740">
    <property type="entry name" value="STAS"/>
    <property type="match status" value="1"/>
</dbReference>
<accession>A0A918M8E7</accession>
<evidence type="ECO:0000256" key="1">
    <source>
        <dbReference type="SAM" id="MobiDB-lite"/>
    </source>
</evidence>
<gene>
    <name evidence="4" type="ORF">GCM10010260_06080</name>
</gene>
<dbReference type="InterPro" id="IPR036388">
    <property type="entry name" value="WH-like_DNA-bd_sf"/>
</dbReference>
<feature type="domain" description="ANTAR" evidence="3">
    <location>
        <begin position="137"/>
        <end position="198"/>
    </location>
</feature>
<evidence type="ECO:0000313" key="5">
    <source>
        <dbReference type="Proteomes" id="UP000618795"/>
    </source>
</evidence>
<keyword evidence="5" id="KW-1185">Reference proteome</keyword>
<dbReference type="SUPFAM" id="SSF52091">
    <property type="entry name" value="SpoIIaa-like"/>
    <property type="match status" value="1"/>
</dbReference>
<reference evidence="4" key="2">
    <citation type="submission" date="2020-09" db="EMBL/GenBank/DDBJ databases">
        <authorList>
            <person name="Sun Q."/>
            <person name="Ohkuma M."/>
        </authorList>
    </citation>
    <scope>NUCLEOTIDE SEQUENCE</scope>
    <source>
        <strain evidence="4">JCM 4369</strain>
    </source>
</reference>
<dbReference type="PROSITE" id="PS50921">
    <property type="entry name" value="ANTAR"/>
    <property type="match status" value="1"/>
</dbReference>
<dbReference type="PROSITE" id="PS50801">
    <property type="entry name" value="STAS"/>
    <property type="match status" value="1"/>
</dbReference>
<dbReference type="InterPro" id="IPR005561">
    <property type="entry name" value="ANTAR"/>
</dbReference>
<reference evidence="4" key="1">
    <citation type="journal article" date="2014" name="Int. J. Syst. Evol. Microbiol.">
        <title>Complete genome sequence of Corynebacterium casei LMG S-19264T (=DSM 44701T), isolated from a smear-ripened cheese.</title>
        <authorList>
            <consortium name="US DOE Joint Genome Institute (JGI-PGF)"/>
            <person name="Walter F."/>
            <person name="Albersmeier A."/>
            <person name="Kalinowski J."/>
            <person name="Ruckert C."/>
        </authorList>
    </citation>
    <scope>NUCLEOTIDE SEQUENCE</scope>
    <source>
        <strain evidence="4">JCM 4369</strain>
    </source>
</reference>
<dbReference type="InterPro" id="IPR011006">
    <property type="entry name" value="CheY-like_superfamily"/>
</dbReference>
<evidence type="ECO:0008006" key="6">
    <source>
        <dbReference type="Google" id="ProtNLM"/>
    </source>
</evidence>
<dbReference type="InterPro" id="IPR002645">
    <property type="entry name" value="STAS_dom"/>
</dbReference>
<dbReference type="Gene3D" id="1.10.10.10">
    <property type="entry name" value="Winged helix-like DNA-binding domain superfamily/Winged helix DNA-binding domain"/>
    <property type="match status" value="1"/>
</dbReference>
<sequence length="261" mass="27458">MRSAASTPHVGRPDTLVVDVRGQGDRVVLRARGELVHGCADTLAGILAGLPAHLARIELDLTELSFMDSAGPAFLDTLWEHGRRHGVAVSATGWRGQPRRVLELMGLDTTDPLRTAPPGALPARAASAVARERAEQLDALRLEVEQLRQAIDSRPVIDQARGILMAAHGCTPDRAWEVLRETSQRSNTKLRQVAAEITASARPGAPPLPERLRAALRTAIDGRPGGPGPVPPADAAVSTAGCAPTASCGRSPARAGRRAVG</sequence>
<dbReference type="GO" id="GO:0003723">
    <property type="term" value="F:RNA binding"/>
    <property type="evidence" value="ECO:0007669"/>
    <property type="project" value="InterPro"/>
</dbReference>
<dbReference type="CDD" id="cd07043">
    <property type="entry name" value="STAS_anti-anti-sigma_factors"/>
    <property type="match status" value="1"/>
</dbReference>
<protein>
    <recommendedName>
        <fullName evidence="6">ANTAR domain-containing protein</fullName>
    </recommendedName>
</protein>
<evidence type="ECO:0000259" key="3">
    <source>
        <dbReference type="PROSITE" id="PS50921"/>
    </source>
</evidence>
<proteinExistence type="predicted"/>
<dbReference type="EMBL" id="BMTD01000001">
    <property type="protein sequence ID" value="GGU76630.1"/>
    <property type="molecule type" value="Genomic_DNA"/>
</dbReference>
<comment type="caution">
    <text evidence="4">The sequence shown here is derived from an EMBL/GenBank/DDBJ whole genome shotgun (WGS) entry which is preliminary data.</text>
</comment>
<dbReference type="SMART" id="SM01012">
    <property type="entry name" value="ANTAR"/>
    <property type="match status" value="1"/>
</dbReference>
<dbReference type="Pfam" id="PF03861">
    <property type="entry name" value="ANTAR"/>
    <property type="match status" value="1"/>
</dbReference>
<dbReference type="AlphaFoldDB" id="A0A918M8E7"/>
<organism evidence="4 5">
    <name type="scientific">Streptomyces filipinensis</name>
    <dbReference type="NCBI Taxonomy" id="66887"/>
    <lineage>
        <taxon>Bacteria</taxon>
        <taxon>Bacillati</taxon>
        <taxon>Actinomycetota</taxon>
        <taxon>Actinomycetes</taxon>
        <taxon>Kitasatosporales</taxon>
        <taxon>Streptomycetaceae</taxon>
        <taxon>Streptomyces</taxon>
    </lineage>
</organism>
<name>A0A918M8E7_9ACTN</name>
<evidence type="ECO:0000259" key="2">
    <source>
        <dbReference type="PROSITE" id="PS50801"/>
    </source>
</evidence>
<feature type="domain" description="STAS" evidence="2">
    <location>
        <begin position="16"/>
        <end position="132"/>
    </location>
</feature>
<feature type="region of interest" description="Disordered" evidence="1">
    <location>
        <begin position="220"/>
        <end position="261"/>
    </location>
</feature>
<dbReference type="Proteomes" id="UP000618795">
    <property type="component" value="Unassembled WGS sequence"/>
</dbReference>
<evidence type="ECO:0000313" key="4">
    <source>
        <dbReference type="EMBL" id="GGU76630.1"/>
    </source>
</evidence>
<dbReference type="SUPFAM" id="SSF52172">
    <property type="entry name" value="CheY-like"/>
    <property type="match status" value="1"/>
</dbReference>
<dbReference type="InterPro" id="IPR036513">
    <property type="entry name" value="STAS_dom_sf"/>
</dbReference>
<dbReference type="RefSeq" id="WP_191871028.1">
    <property type="nucleotide sequence ID" value="NZ_BMTD01000001.1"/>
</dbReference>
<dbReference type="Gene3D" id="3.30.750.24">
    <property type="entry name" value="STAS domain"/>
    <property type="match status" value="1"/>
</dbReference>